<name>F0T0F6_SYNGF</name>
<dbReference type="EMBL" id="CP002547">
    <property type="protein sequence ID" value="ADY57328.1"/>
    <property type="molecule type" value="Genomic_DNA"/>
</dbReference>
<dbReference type="STRING" id="645991.Sgly_3060"/>
<gene>
    <name evidence="9" type="ordered locus">Sgly_3060</name>
</gene>
<dbReference type="KEGG" id="sgy:Sgly_3060"/>
<dbReference type="InterPro" id="IPR012933">
    <property type="entry name" value="HicA_mRNA_interferase"/>
</dbReference>
<evidence type="ECO:0000256" key="7">
    <source>
        <dbReference type="ARBA" id="ARBA00023016"/>
    </source>
</evidence>
<evidence type="ECO:0000256" key="2">
    <source>
        <dbReference type="ARBA" id="ARBA00022649"/>
    </source>
</evidence>
<feature type="region of interest" description="Disordered" evidence="8">
    <location>
        <begin position="26"/>
        <end position="48"/>
    </location>
</feature>
<dbReference type="InterPro" id="IPR038570">
    <property type="entry name" value="HicA_sf"/>
</dbReference>
<sequence>MTEKEILRLLKNNGWKITEGTRHHLAINPNHPGVRIPIPRHKKDIPPGTLHQILRAAGLK</sequence>
<keyword evidence="5" id="KW-0378">Hydrolase</keyword>
<evidence type="ECO:0000256" key="1">
    <source>
        <dbReference type="ARBA" id="ARBA00006620"/>
    </source>
</evidence>
<dbReference type="SUPFAM" id="SSF54786">
    <property type="entry name" value="YcfA/nrd intein domain"/>
    <property type="match status" value="1"/>
</dbReference>
<protein>
    <submittedName>
        <fullName evidence="9">YcfA family protein</fullName>
    </submittedName>
</protein>
<dbReference type="Gene3D" id="3.30.920.30">
    <property type="entry name" value="Hypothetical protein"/>
    <property type="match status" value="1"/>
</dbReference>
<keyword evidence="7" id="KW-0346">Stress response</keyword>
<evidence type="ECO:0000313" key="9">
    <source>
        <dbReference type="EMBL" id="ADY57328.1"/>
    </source>
</evidence>
<organism evidence="9 10">
    <name type="scientific">Syntrophobotulus glycolicus (strain DSM 8271 / FlGlyR)</name>
    <dbReference type="NCBI Taxonomy" id="645991"/>
    <lineage>
        <taxon>Bacteria</taxon>
        <taxon>Bacillati</taxon>
        <taxon>Bacillota</taxon>
        <taxon>Clostridia</taxon>
        <taxon>Eubacteriales</taxon>
        <taxon>Desulfitobacteriaceae</taxon>
        <taxon>Syntrophobotulus</taxon>
    </lineage>
</organism>
<evidence type="ECO:0000313" key="10">
    <source>
        <dbReference type="Proteomes" id="UP000007488"/>
    </source>
</evidence>
<dbReference type="HOGENOM" id="CLU_164851_7_3_9"/>
<dbReference type="RefSeq" id="WP_013626100.1">
    <property type="nucleotide sequence ID" value="NC_015172.1"/>
</dbReference>
<dbReference type="GO" id="GO:0004519">
    <property type="term" value="F:endonuclease activity"/>
    <property type="evidence" value="ECO:0007669"/>
    <property type="project" value="UniProtKB-KW"/>
</dbReference>
<evidence type="ECO:0000256" key="8">
    <source>
        <dbReference type="SAM" id="MobiDB-lite"/>
    </source>
</evidence>
<dbReference type="GO" id="GO:0016787">
    <property type="term" value="F:hydrolase activity"/>
    <property type="evidence" value="ECO:0007669"/>
    <property type="project" value="UniProtKB-KW"/>
</dbReference>
<dbReference type="eggNOG" id="COG1724">
    <property type="taxonomic scope" value="Bacteria"/>
</dbReference>
<comment type="similarity">
    <text evidence="1">Belongs to the HicA mRNA interferase family.</text>
</comment>
<evidence type="ECO:0000256" key="6">
    <source>
        <dbReference type="ARBA" id="ARBA00022884"/>
    </source>
</evidence>
<keyword evidence="2" id="KW-1277">Toxin-antitoxin system</keyword>
<keyword evidence="4" id="KW-0255">Endonuclease</keyword>
<accession>F0T0F6</accession>
<evidence type="ECO:0000256" key="3">
    <source>
        <dbReference type="ARBA" id="ARBA00022722"/>
    </source>
</evidence>
<dbReference type="Proteomes" id="UP000007488">
    <property type="component" value="Chromosome"/>
</dbReference>
<proteinExistence type="inferred from homology"/>
<keyword evidence="10" id="KW-1185">Reference proteome</keyword>
<evidence type="ECO:0000256" key="5">
    <source>
        <dbReference type="ARBA" id="ARBA00022801"/>
    </source>
</evidence>
<dbReference type="AlphaFoldDB" id="F0T0F6"/>
<reference evidence="9 10" key="1">
    <citation type="journal article" date="2011" name="Stand. Genomic Sci.">
        <title>Complete genome sequence of Syntrophobotulus glycolicus type strain (FlGlyR).</title>
        <authorList>
            <person name="Han C."/>
            <person name="Mwirichia R."/>
            <person name="Chertkov O."/>
            <person name="Held B."/>
            <person name="Lapidus A."/>
            <person name="Nolan M."/>
            <person name="Lucas S."/>
            <person name="Hammon N."/>
            <person name="Deshpande S."/>
            <person name="Cheng J.F."/>
            <person name="Tapia R."/>
            <person name="Goodwin L."/>
            <person name="Pitluck S."/>
            <person name="Huntemann M."/>
            <person name="Liolios K."/>
            <person name="Ivanova N."/>
            <person name="Pagani I."/>
            <person name="Mavromatis K."/>
            <person name="Ovchinikova G."/>
            <person name="Pati A."/>
            <person name="Chen A."/>
            <person name="Palaniappan K."/>
            <person name="Land M."/>
            <person name="Hauser L."/>
            <person name="Brambilla E.M."/>
            <person name="Rohde M."/>
            <person name="Spring S."/>
            <person name="Sikorski J."/>
            <person name="Goker M."/>
            <person name="Woyke T."/>
            <person name="Bristow J."/>
            <person name="Eisen J.A."/>
            <person name="Markowitz V."/>
            <person name="Hugenholtz P."/>
            <person name="Kyrpides N.C."/>
            <person name="Klenk H.P."/>
            <person name="Detter J.C."/>
        </authorList>
    </citation>
    <scope>NUCLEOTIDE SEQUENCE [LARGE SCALE GENOMIC DNA]</scope>
    <source>
        <strain evidence="10">DSM 8271 / FlGlyR</strain>
    </source>
</reference>
<reference evidence="10" key="2">
    <citation type="submission" date="2011-02" db="EMBL/GenBank/DDBJ databases">
        <title>The complete genome of Syntrophobotulus glycolicus DSM 8271.</title>
        <authorList>
            <person name="Lucas S."/>
            <person name="Copeland A."/>
            <person name="Lapidus A."/>
            <person name="Bruce D."/>
            <person name="Goodwin L."/>
            <person name="Pitluck S."/>
            <person name="Kyrpides N."/>
            <person name="Mavromatis K."/>
            <person name="Pagani I."/>
            <person name="Ivanova N."/>
            <person name="Mikhailova N."/>
            <person name="Chertkov O."/>
            <person name="Held B."/>
            <person name="Detter J.C."/>
            <person name="Tapia R."/>
            <person name="Han C."/>
            <person name="Land M."/>
            <person name="Hauser L."/>
            <person name="Markowitz V."/>
            <person name="Cheng J.-F."/>
            <person name="Hugenholtz P."/>
            <person name="Woyke T."/>
            <person name="Wu D."/>
            <person name="Spring S."/>
            <person name="Schroeder M."/>
            <person name="Brambilla E."/>
            <person name="Klenk H.-P."/>
            <person name="Eisen J.A."/>
        </authorList>
    </citation>
    <scope>NUCLEOTIDE SEQUENCE [LARGE SCALE GENOMIC DNA]</scope>
    <source>
        <strain evidence="10">DSM 8271 / FlGlyR</strain>
    </source>
</reference>
<dbReference type="GO" id="GO:0003729">
    <property type="term" value="F:mRNA binding"/>
    <property type="evidence" value="ECO:0007669"/>
    <property type="project" value="InterPro"/>
</dbReference>
<evidence type="ECO:0000256" key="4">
    <source>
        <dbReference type="ARBA" id="ARBA00022759"/>
    </source>
</evidence>
<dbReference type="OrthoDB" id="9811409at2"/>
<keyword evidence="6" id="KW-0694">RNA-binding</keyword>
<dbReference type="Pfam" id="PF07927">
    <property type="entry name" value="HicA_toxin"/>
    <property type="match status" value="1"/>
</dbReference>
<keyword evidence="3" id="KW-0540">Nuclease</keyword>